<dbReference type="AlphaFoldDB" id="A0A914WJK3"/>
<evidence type="ECO:0000256" key="1">
    <source>
        <dbReference type="SAM" id="MobiDB-lite"/>
    </source>
</evidence>
<organism evidence="2 3">
    <name type="scientific">Plectus sambesii</name>
    <dbReference type="NCBI Taxonomy" id="2011161"/>
    <lineage>
        <taxon>Eukaryota</taxon>
        <taxon>Metazoa</taxon>
        <taxon>Ecdysozoa</taxon>
        <taxon>Nematoda</taxon>
        <taxon>Chromadorea</taxon>
        <taxon>Plectida</taxon>
        <taxon>Plectina</taxon>
        <taxon>Plectoidea</taxon>
        <taxon>Plectidae</taxon>
        <taxon>Plectus</taxon>
    </lineage>
</organism>
<keyword evidence="2" id="KW-1185">Reference proteome</keyword>
<feature type="region of interest" description="Disordered" evidence="1">
    <location>
        <begin position="1"/>
        <end position="35"/>
    </location>
</feature>
<proteinExistence type="predicted"/>
<accession>A0A914WJK3</accession>
<dbReference type="WBParaSite" id="PSAMB.scaffold4211size15296.g23785.t1">
    <property type="protein sequence ID" value="PSAMB.scaffold4211size15296.g23785.t1"/>
    <property type="gene ID" value="PSAMB.scaffold4211size15296.g23785"/>
</dbReference>
<sequence length="78" mass="9415">MSQEYVYEKKTVRKECNNPDGKETKTEDSEHSHTVHENVTKVFDTKPTATNRRPDEVERLVDREMRQIRNEMSRHQHF</sequence>
<evidence type="ECO:0000313" key="2">
    <source>
        <dbReference type="Proteomes" id="UP000887566"/>
    </source>
</evidence>
<evidence type="ECO:0000313" key="3">
    <source>
        <dbReference type="WBParaSite" id="PSAMB.scaffold4211size15296.g23785.t1"/>
    </source>
</evidence>
<name>A0A914WJK3_9BILA</name>
<reference evidence="3" key="1">
    <citation type="submission" date="2022-11" db="UniProtKB">
        <authorList>
            <consortium name="WormBaseParasite"/>
        </authorList>
    </citation>
    <scope>IDENTIFICATION</scope>
</reference>
<protein>
    <submittedName>
        <fullName evidence="3">Uncharacterized protein</fullName>
    </submittedName>
</protein>
<dbReference type="Proteomes" id="UP000887566">
    <property type="component" value="Unplaced"/>
</dbReference>